<accession>A0AA91DT15</accession>
<evidence type="ECO:0000313" key="1">
    <source>
        <dbReference type="EMBL" id="OAK66758.1"/>
    </source>
</evidence>
<comment type="caution">
    <text evidence="1">The sequence shown here is derived from an EMBL/GenBank/DDBJ whole genome shotgun (WGS) entry which is preliminary data.</text>
</comment>
<dbReference type="AlphaFoldDB" id="A0AA91DT15"/>
<dbReference type="Proteomes" id="UP000077852">
    <property type="component" value="Unassembled WGS sequence"/>
</dbReference>
<proteinExistence type="predicted"/>
<name>A0AA91DT15_VARPD</name>
<sequence length="238" mass="23245">MAEAAAPAPAAADSGSVSAPFARAERARYLLLGVGAQSFGVLSQSEQAASGAMTRLNDNTLTGSSSTKEINGDANFAIGRWTAGTVTRSSGAETLTGADNRAYHYLALNELKSLPASATTTCDAGVFTSPTYMGGGSGTAVNSGAASGSSTLAFGSEGASVAGTVKVAVGDAVGVVNFDTKVKSPSSTSVTGSFLSAGAGAGITLGDHGGGAYAIAVGYSATLPSGARYMGVAKFRCA</sequence>
<gene>
    <name evidence="1" type="ORF">A3K87_06015</name>
</gene>
<evidence type="ECO:0000313" key="2">
    <source>
        <dbReference type="Proteomes" id="UP000077852"/>
    </source>
</evidence>
<reference evidence="1 2" key="1">
    <citation type="submission" date="2016-03" db="EMBL/GenBank/DDBJ databases">
        <title>Genome sequence of Variovorax paradoxus KB5.</title>
        <authorList>
            <person name="Jeong H."/>
            <person name="Hong C.E."/>
            <person name="Jo S.H."/>
            <person name="Park J.M."/>
        </authorList>
    </citation>
    <scope>NUCLEOTIDE SEQUENCE [LARGE SCALE GENOMIC DNA]</scope>
    <source>
        <strain evidence="1 2">KB5</strain>
    </source>
</reference>
<dbReference type="EMBL" id="LVHG01000013">
    <property type="protein sequence ID" value="OAK66758.1"/>
    <property type="molecule type" value="Genomic_DNA"/>
</dbReference>
<organism evidence="1 2">
    <name type="scientific">Variovorax paradoxus</name>
    <dbReference type="NCBI Taxonomy" id="34073"/>
    <lineage>
        <taxon>Bacteria</taxon>
        <taxon>Pseudomonadati</taxon>
        <taxon>Pseudomonadota</taxon>
        <taxon>Betaproteobacteria</taxon>
        <taxon>Burkholderiales</taxon>
        <taxon>Comamonadaceae</taxon>
        <taxon>Variovorax</taxon>
    </lineage>
</organism>
<protein>
    <submittedName>
        <fullName evidence="1">Uncharacterized protein</fullName>
    </submittedName>
</protein>